<evidence type="ECO:0000313" key="2">
    <source>
        <dbReference type="EMBL" id="SER94887.1"/>
    </source>
</evidence>
<protein>
    <submittedName>
        <fullName evidence="2">Uncharacterized protein</fullName>
    </submittedName>
</protein>
<feature type="transmembrane region" description="Helical" evidence="1">
    <location>
        <begin position="251"/>
        <end position="272"/>
    </location>
</feature>
<organism evidence="2 3">
    <name type="scientific">Butyrivibrio fibrisolvens</name>
    <dbReference type="NCBI Taxonomy" id="831"/>
    <lineage>
        <taxon>Bacteria</taxon>
        <taxon>Bacillati</taxon>
        <taxon>Bacillota</taxon>
        <taxon>Clostridia</taxon>
        <taxon>Lachnospirales</taxon>
        <taxon>Lachnospiraceae</taxon>
        <taxon>Butyrivibrio</taxon>
    </lineage>
</organism>
<keyword evidence="1" id="KW-0472">Membrane</keyword>
<proteinExistence type="predicted"/>
<keyword evidence="1" id="KW-0812">Transmembrane</keyword>
<reference evidence="2 3" key="1">
    <citation type="submission" date="2016-10" db="EMBL/GenBank/DDBJ databases">
        <authorList>
            <person name="de Groot N.N."/>
        </authorList>
    </citation>
    <scope>NUCLEOTIDE SEQUENCE [LARGE SCALE GENOMIC DNA]</scope>
    <source>
        <strain evidence="2 3">AR40</strain>
    </source>
</reference>
<name>A0A1H9TCY2_BUTFI</name>
<gene>
    <name evidence="2" type="ORF">SAMN04487884_11476</name>
</gene>
<keyword evidence="1" id="KW-1133">Transmembrane helix</keyword>
<dbReference type="EMBL" id="FOGJ01000014">
    <property type="protein sequence ID" value="SER94887.1"/>
    <property type="molecule type" value="Genomic_DNA"/>
</dbReference>
<dbReference type="eggNOG" id="ENOG50342KT">
    <property type="taxonomic scope" value="Bacteria"/>
</dbReference>
<dbReference type="Proteomes" id="UP000182584">
    <property type="component" value="Unassembled WGS sequence"/>
</dbReference>
<sequence>MKKDSRTWGERIVDNIMDKLADKISAAEMIKANAAAEAAETQRLRTQALQYQEEMEAIHKTADELTALMNKISSKLDDNSKDTDNAENKKLLENISQNINEGNKTLLESLSGGFEDSNRALLDALGKGIEDSNKNLCDAFNSGIEDKNKAFIESLYKRLDEEHKYTHDIGVQVYRNVQASSQDENKKLTEDIIKRILEENDHLAVSVADETSGQLQRAFEGLSEKQKELSHKIEELQLAIDKNHACTTVSVITLIAVLIGIGINVLNIMGILHF</sequence>
<dbReference type="RefSeq" id="WP_074756545.1">
    <property type="nucleotide sequence ID" value="NZ_FOGJ01000014.1"/>
</dbReference>
<dbReference type="AlphaFoldDB" id="A0A1H9TCY2"/>
<evidence type="ECO:0000256" key="1">
    <source>
        <dbReference type="SAM" id="Phobius"/>
    </source>
</evidence>
<dbReference type="OrthoDB" id="2063363at2"/>
<evidence type="ECO:0000313" key="3">
    <source>
        <dbReference type="Proteomes" id="UP000182584"/>
    </source>
</evidence>
<accession>A0A1H9TCY2</accession>